<dbReference type="AlphaFoldDB" id="A0A1S3ZLX8"/>
<sequence>MSSSSESPQIHEQNPHSTTVPQTKTPGTENNPETQDEIHEKDTILEKKEKEEEDDEEGECGFGLYMKADGCKDTFTEWEKCVEKGETNKENIAEKCFEVTSALQKCMEAHSEYYAPILQVEKDIEAKVIKEREKELTENKESVSMEIGSGEGSSSFDQNEG</sequence>
<dbReference type="Gene3D" id="1.10.287.2900">
    <property type="match status" value="1"/>
</dbReference>
<accession>A0A1S3ZLX8</accession>
<organism evidence="3">
    <name type="scientific">Nicotiana tabacum</name>
    <name type="common">Common tobacco</name>
    <dbReference type="NCBI Taxonomy" id="4097"/>
    <lineage>
        <taxon>Eukaryota</taxon>
        <taxon>Viridiplantae</taxon>
        <taxon>Streptophyta</taxon>
        <taxon>Embryophyta</taxon>
        <taxon>Tracheophyta</taxon>
        <taxon>Spermatophyta</taxon>
        <taxon>Magnoliopsida</taxon>
        <taxon>eudicotyledons</taxon>
        <taxon>Gunneridae</taxon>
        <taxon>Pentapetalae</taxon>
        <taxon>asterids</taxon>
        <taxon>lamiids</taxon>
        <taxon>Solanales</taxon>
        <taxon>Solanaceae</taxon>
        <taxon>Nicotianoideae</taxon>
        <taxon>Nicotianeae</taxon>
        <taxon>Nicotiana</taxon>
    </lineage>
</organism>
<protein>
    <recommendedName>
        <fullName evidence="2">GCK domain-containing protein</fullName>
    </recommendedName>
</protein>
<feature type="domain" description="GCK" evidence="2">
    <location>
        <begin position="58"/>
        <end position="132"/>
    </location>
</feature>
<feature type="compositionally biased region" description="Basic and acidic residues" evidence="1">
    <location>
        <begin position="36"/>
        <end position="50"/>
    </location>
</feature>
<feature type="compositionally biased region" description="Polar residues" evidence="1">
    <location>
        <begin position="1"/>
        <end position="33"/>
    </location>
</feature>
<dbReference type="SMART" id="SM01227">
    <property type="entry name" value="GCK"/>
    <property type="match status" value="1"/>
</dbReference>
<dbReference type="OMA" id="KADGCKD"/>
<reference evidence="3" key="1">
    <citation type="submission" date="2025-08" db="UniProtKB">
        <authorList>
            <consortium name="RefSeq"/>
        </authorList>
    </citation>
    <scope>IDENTIFICATION</scope>
</reference>
<feature type="compositionally biased region" description="Low complexity" evidence="1">
    <location>
        <begin position="144"/>
        <end position="155"/>
    </location>
</feature>
<gene>
    <name evidence="3" type="primary">LOC107788200</name>
</gene>
<dbReference type="InterPro" id="IPR012891">
    <property type="entry name" value="GCK_dom"/>
</dbReference>
<dbReference type="OrthoDB" id="2148418at2759"/>
<evidence type="ECO:0000259" key="2">
    <source>
        <dbReference type="SMART" id="SM01227"/>
    </source>
</evidence>
<feature type="region of interest" description="Disordered" evidence="1">
    <location>
        <begin position="134"/>
        <end position="161"/>
    </location>
</feature>
<dbReference type="KEGG" id="nta:107788200"/>
<feature type="region of interest" description="Disordered" evidence="1">
    <location>
        <begin position="1"/>
        <end position="64"/>
    </location>
</feature>
<evidence type="ECO:0000313" key="3">
    <source>
        <dbReference type="RefSeq" id="XP_016465362.1"/>
    </source>
</evidence>
<name>A0A1S3ZLX8_TOBAC</name>
<dbReference type="RefSeq" id="XP_016465362.1">
    <property type="nucleotide sequence ID" value="XM_016609876.1"/>
</dbReference>
<evidence type="ECO:0000256" key="1">
    <source>
        <dbReference type="SAM" id="MobiDB-lite"/>
    </source>
</evidence>
<dbReference type="Pfam" id="PF07802">
    <property type="entry name" value="GCK"/>
    <property type="match status" value="1"/>
</dbReference>
<dbReference type="PANTHER" id="PTHR34357:SF9">
    <property type="entry name" value="GCK DOMAIN-CONTAINING PROTEIN"/>
    <property type="match status" value="1"/>
</dbReference>
<proteinExistence type="predicted"/>
<dbReference type="PANTHER" id="PTHR34357">
    <property type="entry name" value="F7A19.14 PROTEIN-RELATED"/>
    <property type="match status" value="1"/>
</dbReference>
<dbReference type="PaxDb" id="4097-A0A1S3ZLX8"/>
<feature type="compositionally biased region" description="Basic and acidic residues" evidence="1">
    <location>
        <begin position="134"/>
        <end position="143"/>
    </location>
</feature>